<keyword evidence="2" id="KW-0723">Serine/threonine-protein kinase</keyword>
<dbReference type="GO" id="GO:0004674">
    <property type="term" value="F:protein serine/threonine kinase activity"/>
    <property type="evidence" value="ECO:0007669"/>
    <property type="project" value="UniProtKB-KW"/>
</dbReference>
<dbReference type="CDD" id="cd14003">
    <property type="entry name" value="STKc_AMPK-like"/>
    <property type="match status" value="1"/>
</dbReference>
<dbReference type="OrthoDB" id="942095at2759"/>
<evidence type="ECO:0000313" key="13">
    <source>
        <dbReference type="EMBL" id="KAG7660559.1"/>
    </source>
</evidence>
<feature type="compositionally biased region" description="Polar residues" evidence="11">
    <location>
        <begin position="747"/>
        <end position="759"/>
    </location>
</feature>
<dbReference type="SMART" id="SM00220">
    <property type="entry name" value="S_TKc"/>
    <property type="match status" value="1"/>
</dbReference>
<reference evidence="13 14" key="1">
    <citation type="journal article" date="2021" name="DNA Res.">
        <title>Genome analysis of Candida subhashii reveals its hybrid nature and dual mitochondrial genome conformations.</title>
        <authorList>
            <person name="Mixao V."/>
            <person name="Hegedusova E."/>
            <person name="Saus E."/>
            <person name="Pryszcz L.P."/>
            <person name="Cillingova A."/>
            <person name="Nosek J."/>
            <person name="Gabaldon T."/>
        </authorList>
    </citation>
    <scope>NUCLEOTIDE SEQUENCE [LARGE SCALE GENOMIC DNA]</scope>
    <source>
        <strain evidence="13 14">CBS 10753</strain>
    </source>
</reference>
<evidence type="ECO:0000256" key="9">
    <source>
        <dbReference type="ARBA" id="ARBA00048679"/>
    </source>
</evidence>
<dbReference type="InterPro" id="IPR008271">
    <property type="entry name" value="Ser/Thr_kinase_AS"/>
</dbReference>
<evidence type="ECO:0000313" key="14">
    <source>
        <dbReference type="Proteomes" id="UP000694255"/>
    </source>
</evidence>
<feature type="compositionally biased region" description="Acidic residues" evidence="11">
    <location>
        <begin position="684"/>
        <end position="705"/>
    </location>
</feature>
<keyword evidence="4" id="KW-0808">Transferase</keyword>
<feature type="compositionally biased region" description="Polar residues" evidence="11">
    <location>
        <begin position="707"/>
        <end position="736"/>
    </location>
</feature>
<keyword evidence="7 10" id="KW-0067">ATP-binding</keyword>
<evidence type="ECO:0000256" key="8">
    <source>
        <dbReference type="ARBA" id="ARBA00047899"/>
    </source>
</evidence>
<dbReference type="InterPro" id="IPR017441">
    <property type="entry name" value="Protein_kinase_ATP_BS"/>
</dbReference>
<feature type="binding site" evidence="10">
    <location>
        <position position="68"/>
    </location>
    <ligand>
        <name>ATP</name>
        <dbReference type="ChEBI" id="CHEBI:30616"/>
    </ligand>
</feature>
<evidence type="ECO:0000256" key="2">
    <source>
        <dbReference type="ARBA" id="ARBA00022527"/>
    </source>
</evidence>
<evidence type="ECO:0000256" key="5">
    <source>
        <dbReference type="ARBA" id="ARBA00022741"/>
    </source>
</evidence>
<accession>A0A8J5UUA6</accession>
<feature type="compositionally biased region" description="Polar residues" evidence="11">
    <location>
        <begin position="662"/>
        <end position="682"/>
    </location>
</feature>
<organism evidence="13 14">
    <name type="scientific">[Candida] subhashii</name>
    <dbReference type="NCBI Taxonomy" id="561895"/>
    <lineage>
        <taxon>Eukaryota</taxon>
        <taxon>Fungi</taxon>
        <taxon>Dikarya</taxon>
        <taxon>Ascomycota</taxon>
        <taxon>Saccharomycotina</taxon>
        <taxon>Pichiomycetes</taxon>
        <taxon>Debaryomycetaceae</taxon>
        <taxon>Spathaspora</taxon>
    </lineage>
</organism>
<dbReference type="PROSITE" id="PS00108">
    <property type="entry name" value="PROTEIN_KINASE_ST"/>
    <property type="match status" value="1"/>
</dbReference>
<feature type="compositionally biased region" description="Acidic residues" evidence="11">
    <location>
        <begin position="923"/>
        <end position="933"/>
    </location>
</feature>
<dbReference type="PROSITE" id="PS50011">
    <property type="entry name" value="PROTEIN_KINASE_DOM"/>
    <property type="match status" value="1"/>
</dbReference>
<dbReference type="PANTHER" id="PTHR24346:SF110">
    <property type="entry name" value="NON-SPECIFIC SERINE_THREONINE PROTEIN KINASE"/>
    <property type="match status" value="1"/>
</dbReference>
<evidence type="ECO:0000256" key="10">
    <source>
        <dbReference type="PROSITE-ProRule" id="PRU10141"/>
    </source>
</evidence>
<feature type="compositionally biased region" description="Basic and acidic residues" evidence="11">
    <location>
        <begin position="441"/>
        <end position="454"/>
    </location>
</feature>
<dbReference type="Pfam" id="PF00069">
    <property type="entry name" value="Pkinase"/>
    <property type="match status" value="1"/>
</dbReference>
<proteinExistence type="predicted"/>
<dbReference type="GO" id="GO:0005524">
    <property type="term" value="F:ATP binding"/>
    <property type="evidence" value="ECO:0007669"/>
    <property type="project" value="UniProtKB-UniRule"/>
</dbReference>
<dbReference type="GeneID" id="73472778"/>
<feature type="region of interest" description="Disordered" evidence="11">
    <location>
        <begin position="913"/>
        <end position="933"/>
    </location>
</feature>
<feature type="region of interest" description="Disordered" evidence="11">
    <location>
        <begin position="869"/>
        <end position="897"/>
    </location>
</feature>
<feature type="region of interest" description="Disordered" evidence="11">
    <location>
        <begin position="626"/>
        <end position="763"/>
    </location>
</feature>
<comment type="caution">
    <text evidence="13">The sequence shown here is derived from an EMBL/GenBank/DDBJ whole genome shotgun (WGS) entry which is preliminary data.</text>
</comment>
<feature type="compositionally biased region" description="Polar residues" evidence="11">
    <location>
        <begin position="880"/>
        <end position="893"/>
    </location>
</feature>
<dbReference type="FunFam" id="1.10.510.10:FF:000650">
    <property type="entry name" value="Serine/threonine-protein kinase ppk16"/>
    <property type="match status" value="1"/>
</dbReference>
<evidence type="ECO:0000256" key="7">
    <source>
        <dbReference type="ARBA" id="ARBA00022840"/>
    </source>
</evidence>
<evidence type="ECO:0000259" key="12">
    <source>
        <dbReference type="PROSITE" id="PS50011"/>
    </source>
</evidence>
<evidence type="ECO:0000256" key="6">
    <source>
        <dbReference type="ARBA" id="ARBA00022777"/>
    </source>
</evidence>
<dbReference type="InterPro" id="IPR000719">
    <property type="entry name" value="Prot_kinase_dom"/>
</dbReference>
<protein>
    <recommendedName>
        <fullName evidence="1">non-specific serine/threonine protein kinase</fullName>
        <ecNumber evidence="1">2.7.11.1</ecNumber>
    </recommendedName>
</protein>
<dbReference type="RefSeq" id="XP_049260792.1">
    <property type="nucleotide sequence ID" value="XM_049410102.1"/>
</dbReference>
<keyword evidence="3" id="KW-0597">Phosphoprotein</keyword>
<keyword evidence="6" id="KW-0418">Kinase</keyword>
<keyword evidence="5 10" id="KW-0547">Nucleotide-binding</keyword>
<evidence type="ECO:0000256" key="3">
    <source>
        <dbReference type="ARBA" id="ARBA00022553"/>
    </source>
</evidence>
<dbReference type="PANTHER" id="PTHR24346">
    <property type="entry name" value="MAP/MICROTUBULE AFFINITY-REGULATING KINASE"/>
    <property type="match status" value="1"/>
</dbReference>
<feature type="region of interest" description="Disordered" evidence="11">
    <location>
        <begin position="430"/>
        <end position="519"/>
    </location>
</feature>
<dbReference type="Proteomes" id="UP000694255">
    <property type="component" value="Unassembled WGS sequence"/>
</dbReference>
<dbReference type="GO" id="GO:0030447">
    <property type="term" value="P:filamentous growth"/>
    <property type="evidence" value="ECO:0007669"/>
    <property type="project" value="UniProtKB-ARBA"/>
</dbReference>
<dbReference type="EMBL" id="JAGSYN010000277">
    <property type="protein sequence ID" value="KAG7660559.1"/>
    <property type="molecule type" value="Genomic_DNA"/>
</dbReference>
<evidence type="ECO:0000256" key="1">
    <source>
        <dbReference type="ARBA" id="ARBA00012513"/>
    </source>
</evidence>
<dbReference type="AlphaFoldDB" id="A0A8J5UUA6"/>
<dbReference type="PROSITE" id="PS00107">
    <property type="entry name" value="PROTEIN_KINASE_ATP"/>
    <property type="match status" value="1"/>
</dbReference>
<evidence type="ECO:0000256" key="11">
    <source>
        <dbReference type="SAM" id="MobiDB-lite"/>
    </source>
</evidence>
<feature type="domain" description="Protein kinase" evidence="12">
    <location>
        <begin position="39"/>
        <end position="288"/>
    </location>
</feature>
<comment type="catalytic activity">
    <reaction evidence="8">
        <text>L-threonyl-[protein] + ATP = O-phospho-L-threonyl-[protein] + ADP + H(+)</text>
        <dbReference type="Rhea" id="RHEA:46608"/>
        <dbReference type="Rhea" id="RHEA-COMP:11060"/>
        <dbReference type="Rhea" id="RHEA-COMP:11605"/>
        <dbReference type="ChEBI" id="CHEBI:15378"/>
        <dbReference type="ChEBI" id="CHEBI:30013"/>
        <dbReference type="ChEBI" id="CHEBI:30616"/>
        <dbReference type="ChEBI" id="CHEBI:61977"/>
        <dbReference type="ChEBI" id="CHEBI:456216"/>
        <dbReference type="EC" id="2.7.11.1"/>
    </reaction>
</comment>
<keyword evidence="14" id="KW-1185">Reference proteome</keyword>
<evidence type="ECO:0000256" key="4">
    <source>
        <dbReference type="ARBA" id="ARBA00022679"/>
    </source>
</evidence>
<sequence>MVGTSRFVNDQNQTAQLAAQFNEFYLGITSAQISQIGNYRIIEEIGEGAFGKVYLARHVLLNIKVVLKCGLIDDPNIVREIYYHKQLKHKNIVNLYEVIKTENHLWIVLEYCEGSELYYYIYEKKRLDIPECQNLFLQIVVALKYVHSLNLSHRDLKLENILLADKKRTIIKLTDFGFVREFNPYNRKLLSTICGTTVYMAPELLKNEKYSGFAVDIWSLGIILYAMVYGVLPFDDDDDMKTRTKILHEQPIYSERIPEEVNQLIRKMLNKDPNQRPDLNEILNSSFLIDHHTKYLAQNSKRVATDAESVLSINQHYNCAKRPFESKIERELVKRLQRLNVDIDELQASVFNNEMNTLTAFYELCLTQEYSRKKQKYMREKKRKYYEAKTTLKKSRKRVKSALSLSDQSVLSSQPIERIISSLSLNSLKNSSKTNLSKQANEYRKSMDLDKRIDPPSPKTGSGSTLRLASKDDPPKALFSLPESPQSPTSNSKISSRSRRGSRTISPSSTRVDTSLRRSVSFVPDERRLSTVSSNKSATKKSSSKAHIFNKLQFWKKHKDHDMHEDVISQSSLPLSTIDSAEKPLSMGNHIKQSRSHDILASTSNERIRKPSFSIIDTEKPNIMENPVASPSFEHIQPSSQTGSIDAPRTPPETRLRRTRPSSMISQVSEISRLSQLSTMLSESELDILDETDTMEDDDEDDEMYESSLNMSHDNRISSTGMTPSSSLGATHNKSGNGKKRPGYRRTVSSDTASSTGTNPAMRLKSSLADLPSNSSEDISDQSILVAPIPTKNVLSEEPPTMDLSPLPDFAKMRSMKSVNNNASFFNNLPSPGTTFADQQPYYRTHSPPLGGYKLGNRKPMKPVFENKNESVKQVKRRTNPSPTFFQATSSPSPRVYEETRQVEHWIQSSNYHSNLKPTYEPVIDEEDEGSDM</sequence>
<dbReference type="GO" id="GO:0035556">
    <property type="term" value="P:intracellular signal transduction"/>
    <property type="evidence" value="ECO:0007669"/>
    <property type="project" value="TreeGrafter"/>
</dbReference>
<dbReference type="GO" id="GO:0005737">
    <property type="term" value="C:cytoplasm"/>
    <property type="evidence" value="ECO:0007669"/>
    <property type="project" value="TreeGrafter"/>
</dbReference>
<dbReference type="EC" id="2.7.11.1" evidence="1"/>
<name>A0A8J5UUA6_9ASCO</name>
<comment type="catalytic activity">
    <reaction evidence="9">
        <text>L-seryl-[protein] + ATP = O-phospho-L-seryl-[protein] + ADP + H(+)</text>
        <dbReference type="Rhea" id="RHEA:17989"/>
        <dbReference type="Rhea" id="RHEA-COMP:9863"/>
        <dbReference type="Rhea" id="RHEA-COMP:11604"/>
        <dbReference type="ChEBI" id="CHEBI:15378"/>
        <dbReference type="ChEBI" id="CHEBI:29999"/>
        <dbReference type="ChEBI" id="CHEBI:30616"/>
        <dbReference type="ChEBI" id="CHEBI:83421"/>
        <dbReference type="ChEBI" id="CHEBI:456216"/>
        <dbReference type="EC" id="2.7.11.1"/>
    </reaction>
</comment>
<gene>
    <name evidence="13" type="ORF">J8A68_005978</name>
</gene>